<protein>
    <submittedName>
        <fullName evidence="1">Uncharacterized protein</fullName>
    </submittedName>
</protein>
<reference evidence="2" key="1">
    <citation type="submission" date="2022-10" db="EMBL/GenBank/DDBJ databases">
        <title>Genome assembly of Pristionchus species.</title>
        <authorList>
            <person name="Yoshida K."/>
            <person name="Sommer R.J."/>
        </authorList>
    </citation>
    <scope>NUCLEOTIDE SEQUENCE [LARGE SCALE GENOMIC DNA]</scope>
    <source>
        <strain evidence="2">RS5460</strain>
    </source>
</reference>
<sequence length="103" mass="12079">MRKVGIRQLSSYVINDIELENAIQLMTDFPTSKYVMETTIHLDEERIMGLPPMEKLDMNQCSDSSALPMKKTMTIIKSWRWRCRRRISCSVKKFSMVFLLPSC</sequence>
<proteinExistence type="predicted"/>
<evidence type="ECO:0000313" key="2">
    <source>
        <dbReference type="Proteomes" id="UP001328107"/>
    </source>
</evidence>
<dbReference type="AlphaFoldDB" id="A0AAN5HZY6"/>
<accession>A0AAN5HZY6</accession>
<dbReference type="EMBL" id="BTRK01000004">
    <property type="protein sequence ID" value="GMR46858.1"/>
    <property type="molecule type" value="Genomic_DNA"/>
</dbReference>
<evidence type="ECO:0000313" key="1">
    <source>
        <dbReference type="EMBL" id="GMR46858.1"/>
    </source>
</evidence>
<gene>
    <name evidence="1" type="ORF">PMAYCL1PPCAC_17053</name>
</gene>
<keyword evidence="2" id="KW-1185">Reference proteome</keyword>
<comment type="caution">
    <text evidence="1">The sequence shown here is derived from an EMBL/GenBank/DDBJ whole genome shotgun (WGS) entry which is preliminary data.</text>
</comment>
<dbReference type="Proteomes" id="UP001328107">
    <property type="component" value="Unassembled WGS sequence"/>
</dbReference>
<organism evidence="1 2">
    <name type="scientific">Pristionchus mayeri</name>
    <dbReference type="NCBI Taxonomy" id="1317129"/>
    <lineage>
        <taxon>Eukaryota</taxon>
        <taxon>Metazoa</taxon>
        <taxon>Ecdysozoa</taxon>
        <taxon>Nematoda</taxon>
        <taxon>Chromadorea</taxon>
        <taxon>Rhabditida</taxon>
        <taxon>Rhabditina</taxon>
        <taxon>Diplogasteromorpha</taxon>
        <taxon>Diplogasteroidea</taxon>
        <taxon>Neodiplogasteridae</taxon>
        <taxon>Pristionchus</taxon>
    </lineage>
</organism>
<name>A0AAN5HZY6_9BILA</name>